<accession>A0ABQ5C7V6</accession>
<keyword evidence="2" id="KW-1185">Reference proteome</keyword>
<evidence type="ECO:0000313" key="2">
    <source>
        <dbReference type="Proteomes" id="UP001151760"/>
    </source>
</evidence>
<gene>
    <name evidence="1" type="ORF">Tco_0892003</name>
</gene>
<evidence type="ECO:0000313" key="1">
    <source>
        <dbReference type="EMBL" id="GJT22066.1"/>
    </source>
</evidence>
<organism evidence="1 2">
    <name type="scientific">Tanacetum coccineum</name>
    <dbReference type="NCBI Taxonomy" id="301880"/>
    <lineage>
        <taxon>Eukaryota</taxon>
        <taxon>Viridiplantae</taxon>
        <taxon>Streptophyta</taxon>
        <taxon>Embryophyta</taxon>
        <taxon>Tracheophyta</taxon>
        <taxon>Spermatophyta</taxon>
        <taxon>Magnoliopsida</taxon>
        <taxon>eudicotyledons</taxon>
        <taxon>Gunneridae</taxon>
        <taxon>Pentapetalae</taxon>
        <taxon>asterids</taxon>
        <taxon>campanulids</taxon>
        <taxon>Asterales</taxon>
        <taxon>Asteraceae</taxon>
        <taxon>Asteroideae</taxon>
        <taxon>Anthemideae</taxon>
        <taxon>Anthemidinae</taxon>
        <taxon>Tanacetum</taxon>
    </lineage>
</organism>
<comment type="caution">
    <text evidence="1">The sequence shown here is derived from an EMBL/GenBank/DDBJ whole genome shotgun (WGS) entry which is preliminary data.</text>
</comment>
<protein>
    <submittedName>
        <fullName evidence="1">Uncharacterized protein</fullName>
    </submittedName>
</protein>
<dbReference type="EMBL" id="BQNB010013940">
    <property type="protein sequence ID" value="GJT22066.1"/>
    <property type="molecule type" value="Genomic_DNA"/>
</dbReference>
<reference evidence="1" key="1">
    <citation type="journal article" date="2022" name="Int. J. Mol. Sci.">
        <title>Draft Genome of Tanacetum Coccineum: Genomic Comparison of Closely Related Tanacetum-Family Plants.</title>
        <authorList>
            <person name="Yamashiro T."/>
            <person name="Shiraishi A."/>
            <person name="Nakayama K."/>
            <person name="Satake H."/>
        </authorList>
    </citation>
    <scope>NUCLEOTIDE SEQUENCE</scope>
</reference>
<dbReference type="Proteomes" id="UP001151760">
    <property type="component" value="Unassembled WGS sequence"/>
</dbReference>
<reference evidence="1" key="2">
    <citation type="submission" date="2022-01" db="EMBL/GenBank/DDBJ databases">
        <authorList>
            <person name="Yamashiro T."/>
            <person name="Shiraishi A."/>
            <person name="Satake H."/>
            <person name="Nakayama K."/>
        </authorList>
    </citation>
    <scope>NUCLEOTIDE SEQUENCE</scope>
</reference>
<proteinExistence type="predicted"/>
<name>A0ABQ5C7V6_9ASTR</name>
<sequence>MKYQISRLHPCLLYVSVISEPTILTSIPEIITEAPATTIFPLIPLQVSELEKEVKELKQVDHSTTIHALIRSQVPAVVNEYLGSRDETGNTDEQPDVEAIKKDDWFKKPARPPTPDPEWNTRKLAVDGLEQSWLNDLVNAQKPPLTFDVLMSTPIDFFAFAMNRLKISKFTKADLVGPVYNLLKGTCKSCVELKYNIKECYRALSNQLDWNNPEGNHCPYGLSKPLLLQESQGRLTTKAEKYEMEGIEDMVPKLWSPIKVAYDKYAALGISYWEPKRQRFYRYVINRVSRHDVYSTMRILSVTSVIVDKWYGYGYLKEIAVRRADWKLYKFMEGDFPRLHLNDIEEMLLLVVQNKLFNLEGDEIVDLAVALRVYTTPYTTLSEPQRVIYEDKLKRKRLMRTDELYKFSDGTLTSVRNTLDQMLKNLSQNQRDLPKDIPLDRIEVLRYDTKGVNVRKEIMQTKTELILEQTQQGVSDEVLVSIEGVEE</sequence>